<dbReference type="InterPro" id="IPR018060">
    <property type="entry name" value="HTH_AraC"/>
</dbReference>
<evidence type="ECO:0000256" key="1">
    <source>
        <dbReference type="ARBA" id="ARBA00023015"/>
    </source>
</evidence>
<organism evidence="5 6">
    <name type="scientific">Streptomyces amakusaensis</name>
    <dbReference type="NCBI Taxonomy" id="67271"/>
    <lineage>
        <taxon>Bacteria</taxon>
        <taxon>Bacillati</taxon>
        <taxon>Actinomycetota</taxon>
        <taxon>Actinomycetes</taxon>
        <taxon>Kitasatosporales</taxon>
        <taxon>Streptomycetaceae</taxon>
        <taxon>Streptomyces</taxon>
    </lineage>
</organism>
<keyword evidence="6" id="KW-1185">Reference proteome</keyword>
<evidence type="ECO:0000313" key="5">
    <source>
        <dbReference type="EMBL" id="MFC5154705.1"/>
    </source>
</evidence>
<sequence length="282" mass="30618">MDRPAEREWARHWQYEKLPGLDLLRARYVSHTFRRHSHEGFTLGAISGGAEDVSMPEGIVTARANSVVMINPEVPHSARAGGPEGWTYATLYPSVELVSGIADEVGSLRGTPGFGSVIAHDPHGAELIRAVHLAAEAGNALAADSLLRIAVARLLARYGGRLPSRTPQDSGARTAAAARALLAERMADPPSLEGLAKELDTSPFALLRAFKRVYGMPPHTWLTDARVRRARLLLEGGTAPAEAAHTVGFTDQSHLNRHFTRIVGVPPGAYRRERARKNVQDR</sequence>
<reference evidence="6" key="1">
    <citation type="journal article" date="2019" name="Int. J. Syst. Evol. Microbiol.">
        <title>The Global Catalogue of Microorganisms (GCM) 10K type strain sequencing project: providing services to taxonomists for standard genome sequencing and annotation.</title>
        <authorList>
            <consortium name="The Broad Institute Genomics Platform"/>
            <consortium name="The Broad Institute Genome Sequencing Center for Infectious Disease"/>
            <person name="Wu L."/>
            <person name="Ma J."/>
        </authorList>
    </citation>
    <scope>NUCLEOTIDE SEQUENCE [LARGE SCALE GENOMIC DNA]</scope>
    <source>
        <strain evidence="6">PCU 266</strain>
    </source>
</reference>
<dbReference type="RefSeq" id="WP_344482347.1">
    <property type="nucleotide sequence ID" value="NZ_BAAASB010000017.1"/>
</dbReference>
<dbReference type="Pfam" id="PF02311">
    <property type="entry name" value="AraC_binding"/>
    <property type="match status" value="1"/>
</dbReference>
<dbReference type="InterPro" id="IPR037923">
    <property type="entry name" value="HTH-like"/>
</dbReference>
<dbReference type="Gene3D" id="1.10.10.60">
    <property type="entry name" value="Homeodomain-like"/>
    <property type="match status" value="2"/>
</dbReference>
<evidence type="ECO:0000256" key="3">
    <source>
        <dbReference type="ARBA" id="ARBA00023163"/>
    </source>
</evidence>
<name>A0ABW0ALN2_9ACTN</name>
<dbReference type="PANTHER" id="PTHR46796">
    <property type="entry name" value="HTH-TYPE TRANSCRIPTIONAL ACTIVATOR RHAS-RELATED"/>
    <property type="match status" value="1"/>
</dbReference>
<evidence type="ECO:0000256" key="2">
    <source>
        <dbReference type="ARBA" id="ARBA00023125"/>
    </source>
</evidence>
<dbReference type="PANTHER" id="PTHR46796:SF2">
    <property type="entry name" value="TRANSCRIPTIONAL REGULATORY PROTEIN"/>
    <property type="match status" value="1"/>
</dbReference>
<keyword evidence="2" id="KW-0238">DNA-binding</keyword>
<dbReference type="InterPro" id="IPR003313">
    <property type="entry name" value="AraC-bd"/>
</dbReference>
<dbReference type="SUPFAM" id="SSF46689">
    <property type="entry name" value="Homeodomain-like"/>
    <property type="match status" value="2"/>
</dbReference>
<comment type="caution">
    <text evidence="5">The sequence shown here is derived from an EMBL/GenBank/DDBJ whole genome shotgun (WGS) entry which is preliminary data.</text>
</comment>
<dbReference type="Proteomes" id="UP001596160">
    <property type="component" value="Unassembled WGS sequence"/>
</dbReference>
<dbReference type="SUPFAM" id="SSF51215">
    <property type="entry name" value="Regulatory protein AraC"/>
    <property type="match status" value="1"/>
</dbReference>
<dbReference type="PROSITE" id="PS01124">
    <property type="entry name" value="HTH_ARAC_FAMILY_2"/>
    <property type="match status" value="1"/>
</dbReference>
<feature type="domain" description="HTH araC/xylS-type" evidence="4">
    <location>
        <begin position="176"/>
        <end position="273"/>
    </location>
</feature>
<proteinExistence type="predicted"/>
<dbReference type="SMART" id="SM00342">
    <property type="entry name" value="HTH_ARAC"/>
    <property type="match status" value="1"/>
</dbReference>
<dbReference type="InterPro" id="IPR050204">
    <property type="entry name" value="AraC_XylS_family_regulators"/>
</dbReference>
<keyword evidence="1" id="KW-0805">Transcription regulation</keyword>
<gene>
    <name evidence="5" type="ORF">ACFPRH_23495</name>
</gene>
<protein>
    <submittedName>
        <fullName evidence="5">AraC family transcriptional regulator</fullName>
    </submittedName>
</protein>
<dbReference type="Pfam" id="PF12833">
    <property type="entry name" value="HTH_18"/>
    <property type="match status" value="1"/>
</dbReference>
<dbReference type="EMBL" id="JBHSKP010000017">
    <property type="protein sequence ID" value="MFC5154705.1"/>
    <property type="molecule type" value="Genomic_DNA"/>
</dbReference>
<dbReference type="InterPro" id="IPR009057">
    <property type="entry name" value="Homeodomain-like_sf"/>
</dbReference>
<keyword evidence="3" id="KW-0804">Transcription</keyword>
<evidence type="ECO:0000313" key="6">
    <source>
        <dbReference type="Proteomes" id="UP001596160"/>
    </source>
</evidence>
<evidence type="ECO:0000259" key="4">
    <source>
        <dbReference type="PROSITE" id="PS01124"/>
    </source>
</evidence>
<accession>A0ABW0ALN2</accession>